<gene>
    <name evidence="1" type="ORF">MKW98_008319</name>
</gene>
<dbReference type="Proteomes" id="UP001202328">
    <property type="component" value="Unassembled WGS sequence"/>
</dbReference>
<proteinExistence type="predicted"/>
<name>A0AAD4XWQ8_9MAGN</name>
<accession>A0AAD4XWQ8</accession>
<keyword evidence="2" id="KW-1185">Reference proteome</keyword>
<evidence type="ECO:0000313" key="2">
    <source>
        <dbReference type="Proteomes" id="UP001202328"/>
    </source>
</evidence>
<sequence>VQKLRNLRDNSEFLKLFFEDLHVEYSQCTINITNIKNKQNLKVLLLLRRKTKQLHSAFGEEGFGCLHKGYLETLVRFRFFLFEWCLKIMMDKTEMMNQGGGDSEAFSYHLGPNYWRLKFLLFQSHLSWKAS</sequence>
<evidence type="ECO:0000313" key="1">
    <source>
        <dbReference type="EMBL" id="KAI3957845.1"/>
    </source>
</evidence>
<dbReference type="EMBL" id="JAJJMB010001204">
    <property type="protein sequence ID" value="KAI3957845.1"/>
    <property type="molecule type" value="Genomic_DNA"/>
</dbReference>
<feature type="non-terminal residue" evidence="1">
    <location>
        <position position="1"/>
    </location>
</feature>
<dbReference type="AlphaFoldDB" id="A0AAD4XWQ8"/>
<organism evidence="1 2">
    <name type="scientific">Papaver atlanticum</name>
    <dbReference type="NCBI Taxonomy" id="357466"/>
    <lineage>
        <taxon>Eukaryota</taxon>
        <taxon>Viridiplantae</taxon>
        <taxon>Streptophyta</taxon>
        <taxon>Embryophyta</taxon>
        <taxon>Tracheophyta</taxon>
        <taxon>Spermatophyta</taxon>
        <taxon>Magnoliopsida</taxon>
        <taxon>Ranunculales</taxon>
        <taxon>Papaveraceae</taxon>
        <taxon>Papaveroideae</taxon>
        <taxon>Papaver</taxon>
    </lineage>
</organism>
<protein>
    <submittedName>
        <fullName evidence="1">Uncharacterized protein</fullName>
    </submittedName>
</protein>
<comment type="caution">
    <text evidence="1">The sequence shown here is derived from an EMBL/GenBank/DDBJ whole genome shotgun (WGS) entry which is preliminary data.</text>
</comment>
<reference evidence="1" key="1">
    <citation type="submission" date="2022-04" db="EMBL/GenBank/DDBJ databases">
        <title>A functionally conserved STORR gene fusion in Papaver species that diverged 16.8 million years ago.</title>
        <authorList>
            <person name="Catania T."/>
        </authorList>
    </citation>
    <scope>NUCLEOTIDE SEQUENCE</scope>
    <source>
        <strain evidence="1">S-188037</strain>
    </source>
</reference>